<dbReference type="RefSeq" id="WP_158740317.1">
    <property type="nucleotide sequence ID" value="NZ_JAFBEP010000008.1"/>
</dbReference>
<dbReference type="PROSITE" id="PS50943">
    <property type="entry name" value="HTH_CROC1"/>
    <property type="match status" value="1"/>
</dbReference>
<organism evidence="3 4">
    <name type="scientific">Defluviitalea raffinosedens</name>
    <dbReference type="NCBI Taxonomy" id="1450156"/>
    <lineage>
        <taxon>Bacteria</taxon>
        <taxon>Bacillati</taxon>
        <taxon>Bacillota</taxon>
        <taxon>Clostridia</taxon>
        <taxon>Lachnospirales</taxon>
        <taxon>Defluviitaleaceae</taxon>
        <taxon>Defluviitalea</taxon>
    </lineage>
</organism>
<evidence type="ECO:0000313" key="4">
    <source>
        <dbReference type="Proteomes" id="UP000483018"/>
    </source>
</evidence>
<name>A0A7C8HGI5_9FIRM</name>
<dbReference type="Proteomes" id="UP000483018">
    <property type="component" value="Unassembled WGS sequence"/>
</dbReference>
<dbReference type="OrthoDB" id="9814553at2"/>
<dbReference type="PANTHER" id="PTHR46797:SF2">
    <property type="entry name" value="TRANSCRIPTIONAL REGULATOR"/>
    <property type="match status" value="1"/>
</dbReference>
<dbReference type="GO" id="GO:0003677">
    <property type="term" value="F:DNA binding"/>
    <property type="evidence" value="ECO:0007669"/>
    <property type="project" value="UniProtKB-KW"/>
</dbReference>
<dbReference type="EMBL" id="WSLF01000006">
    <property type="protein sequence ID" value="KAE9634035.1"/>
    <property type="molecule type" value="Genomic_DNA"/>
</dbReference>
<dbReference type="CDD" id="cd00093">
    <property type="entry name" value="HTH_XRE"/>
    <property type="match status" value="1"/>
</dbReference>
<dbReference type="InterPro" id="IPR014710">
    <property type="entry name" value="RmlC-like_jellyroll"/>
</dbReference>
<dbReference type="GO" id="GO:0005829">
    <property type="term" value="C:cytosol"/>
    <property type="evidence" value="ECO:0007669"/>
    <property type="project" value="TreeGrafter"/>
</dbReference>
<dbReference type="Pfam" id="PF01381">
    <property type="entry name" value="HTH_3"/>
    <property type="match status" value="1"/>
</dbReference>
<dbReference type="Gene3D" id="2.60.120.10">
    <property type="entry name" value="Jelly Rolls"/>
    <property type="match status" value="1"/>
</dbReference>
<dbReference type="InterPro" id="IPR050807">
    <property type="entry name" value="TransReg_Diox_bact_type"/>
</dbReference>
<reference evidence="3 4" key="1">
    <citation type="submission" date="2019-12" db="EMBL/GenBank/DDBJ databases">
        <title>Defluviitalea raffinosedens, isolated from a biogas fermenter, genome sequencing and characterization.</title>
        <authorList>
            <person name="Rettenmaier R."/>
            <person name="Schneider M."/>
            <person name="Neuhaus K."/>
            <person name="Liebl W."/>
            <person name="Zverlov V."/>
        </authorList>
    </citation>
    <scope>NUCLEOTIDE SEQUENCE [LARGE SCALE GENOMIC DNA]</scope>
    <source>
        <strain evidence="3 4">249c-K6</strain>
    </source>
</reference>
<dbReference type="Pfam" id="PF07883">
    <property type="entry name" value="Cupin_2"/>
    <property type="match status" value="1"/>
</dbReference>
<comment type="caution">
    <text evidence="3">The sequence shown here is derived from an EMBL/GenBank/DDBJ whole genome shotgun (WGS) entry which is preliminary data.</text>
</comment>
<dbReference type="SMART" id="SM00530">
    <property type="entry name" value="HTH_XRE"/>
    <property type="match status" value="1"/>
</dbReference>
<dbReference type="SUPFAM" id="SSF47413">
    <property type="entry name" value="lambda repressor-like DNA-binding domains"/>
    <property type="match status" value="1"/>
</dbReference>
<dbReference type="GO" id="GO:0003700">
    <property type="term" value="F:DNA-binding transcription factor activity"/>
    <property type="evidence" value="ECO:0007669"/>
    <property type="project" value="TreeGrafter"/>
</dbReference>
<sequence>MNIGEKIKLLRVTNGLTQEELANRCELTKGFISQLERDLTSPSIATLVDILECLGTNLKDFFNESIEEKIVFEKEDTFIQEDLENKNEIHWIVPNAQKNLMEPIMIVLEPEGQSSPQDPHEGEEFGYVLSGTIFVHIGNKKYKAKKGESFYFKPSMTHYISNAGNSKAKVLWLCTPPSF</sequence>
<dbReference type="InterPro" id="IPR011051">
    <property type="entry name" value="RmlC_Cupin_sf"/>
</dbReference>
<accession>A0A7C8HGI5</accession>
<dbReference type="AlphaFoldDB" id="A0A7C8HGI5"/>
<dbReference type="PANTHER" id="PTHR46797">
    <property type="entry name" value="HTH-TYPE TRANSCRIPTIONAL REGULATOR"/>
    <property type="match status" value="1"/>
</dbReference>
<evidence type="ECO:0000256" key="1">
    <source>
        <dbReference type="ARBA" id="ARBA00023125"/>
    </source>
</evidence>
<keyword evidence="4" id="KW-1185">Reference proteome</keyword>
<proteinExistence type="predicted"/>
<dbReference type="SUPFAM" id="SSF51182">
    <property type="entry name" value="RmlC-like cupins"/>
    <property type="match status" value="1"/>
</dbReference>
<dbReference type="Gene3D" id="1.10.260.40">
    <property type="entry name" value="lambda repressor-like DNA-binding domains"/>
    <property type="match status" value="1"/>
</dbReference>
<dbReference type="InterPro" id="IPR013096">
    <property type="entry name" value="Cupin_2"/>
</dbReference>
<feature type="domain" description="HTH cro/C1-type" evidence="2">
    <location>
        <begin position="7"/>
        <end position="61"/>
    </location>
</feature>
<keyword evidence="1" id="KW-0238">DNA-binding</keyword>
<dbReference type="InterPro" id="IPR010982">
    <property type="entry name" value="Lambda_DNA-bd_dom_sf"/>
</dbReference>
<dbReference type="CDD" id="cd02209">
    <property type="entry name" value="cupin_XRE_C"/>
    <property type="match status" value="1"/>
</dbReference>
<dbReference type="InterPro" id="IPR001387">
    <property type="entry name" value="Cro/C1-type_HTH"/>
</dbReference>
<protein>
    <submittedName>
        <fullName evidence="3">Cupin domain-containing protein</fullName>
    </submittedName>
</protein>
<evidence type="ECO:0000313" key="3">
    <source>
        <dbReference type="EMBL" id="KAE9634035.1"/>
    </source>
</evidence>
<evidence type="ECO:0000259" key="2">
    <source>
        <dbReference type="PROSITE" id="PS50943"/>
    </source>
</evidence>
<gene>
    <name evidence="3" type="ORF">GND95_07890</name>
</gene>